<reference evidence="1" key="1">
    <citation type="submission" date="2020-05" db="EMBL/GenBank/DDBJ databases">
        <title>Large-scale comparative analyses of tick genomes elucidate their genetic diversity and vector capacities.</title>
        <authorList>
            <person name="Jia N."/>
            <person name="Wang J."/>
            <person name="Shi W."/>
            <person name="Du L."/>
            <person name="Sun Y."/>
            <person name="Zhan W."/>
            <person name="Jiang J."/>
            <person name="Wang Q."/>
            <person name="Zhang B."/>
            <person name="Ji P."/>
            <person name="Sakyi L.B."/>
            <person name="Cui X."/>
            <person name="Yuan T."/>
            <person name="Jiang B."/>
            <person name="Yang W."/>
            <person name="Lam T.T.-Y."/>
            <person name="Chang Q."/>
            <person name="Ding S."/>
            <person name="Wang X."/>
            <person name="Zhu J."/>
            <person name="Ruan X."/>
            <person name="Zhao L."/>
            <person name="Wei J."/>
            <person name="Que T."/>
            <person name="Du C."/>
            <person name="Cheng J."/>
            <person name="Dai P."/>
            <person name="Han X."/>
            <person name="Huang E."/>
            <person name="Gao Y."/>
            <person name="Liu J."/>
            <person name="Shao H."/>
            <person name="Ye R."/>
            <person name="Li L."/>
            <person name="Wei W."/>
            <person name="Wang X."/>
            <person name="Wang C."/>
            <person name="Yang T."/>
            <person name="Huo Q."/>
            <person name="Li W."/>
            <person name="Guo W."/>
            <person name="Chen H."/>
            <person name="Zhou L."/>
            <person name="Ni X."/>
            <person name="Tian J."/>
            <person name="Zhou Y."/>
            <person name="Sheng Y."/>
            <person name="Liu T."/>
            <person name="Pan Y."/>
            <person name="Xia L."/>
            <person name="Li J."/>
            <person name="Zhao F."/>
            <person name="Cao W."/>
        </authorList>
    </citation>
    <scope>NUCLEOTIDE SEQUENCE</scope>
    <source>
        <strain evidence="1">Hyas-2018</strain>
    </source>
</reference>
<evidence type="ECO:0000313" key="2">
    <source>
        <dbReference type="Proteomes" id="UP000821845"/>
    </source>
</evidence>
<accession>A0ACB7T1R3</accession>
<dbReference type="EMBL" id="CM023482">
    <property type="protein sequence ID" value="KAH6939934.1"/>
    <property type="molecule type" value="Genomic_DNA"/>
</dbReference>
<organism evidence="1 2">
    <name type="scientific">Hyalomma asiaticum</name>
    <name type="common">Tick</name>
    <dbReference type="NCBI Taxonomy" id="266040"/>
    <lineage>
        <taxon>Eukaryota</taxon>
        <taxon>Metazoa</taxon>
        <taxon>Ecdysozoa</taxon>
        <taxon>Arthropoda</taxon>
        <taxon>Chelicerata</taxon>
        <taxon>Arachnida</taxon>
        <taxon>Acari</taxon>
        <taxon>Parasitiformes</taxon>
        <taxon>Ixodida</taxon>
        <taxon>Ixodoidea</taxon>
        <taxon>Ixodidae</taxon>
        <taxon>Hyalomminae</taxon>
        <taxon>Hyalomma</taxon>
    </lineage>
</organism>
<name>A0ACB7T1R3_HYAAI</name>
<keyword evidence="2" id="KW-1185">Reference proteome</keyword>
<dbReference type="Proteomes" id="UP000821845">
    <property type="component" value="Chromosome 2"/>
</dbReference>
<protein>
    <submittedName>
        <fullName evidence="1">Uncharacterized protein</fullName>
    </submittedName>
</protein>
<gene>
    <name evidence="1" type="ORF">HPB50_022672</name>
</gene>
<evidence type="ECO:0000313" key="1">
    <source>
        <dbReference type="EMBL" id="KAH6939934.1"/>
    </source>
</evidence>
<sequence length="213" mass="23854">MRRKDQATCPPASISSSIASEPMETGSLDSGEQSPLTPQAFRTNTRPGSVRLLAKRLRRCFTTEEDLAILREVAATKPFGDDLKWVEVIANLKRVLGRELTLRSLKDRVDLLIGYWRREDTRNLGKSGTEEQYAEKEQILQDLSDYVRSINYVPKVAPRSLGSSGRNRSQPAASSLSTPPEKVRADEVLPGIRGLQSMGLQLLTMRETHQFDL</sequence>
<comment type="caution">
    <text evidence="1">The sequence shown here is derived from an EMBL/GenBank/DDBJ whole genome shotgun (WGS) entry which is preliminary data.</text>
</comment>
<proteinExistence type="predicted"/>